<evidence type="ECO:0000256" key="4">
    <source>
        <dbReference type="ARBA" id="ARBA00022741"/>
    </source>
</evidence>
<dbReference type="EC" id="4.6.1.2" evidence="2"/>
<feature type="compositionally biased region" description="Basic and acidic residues" evidence="8">
    <location>
        <begin position="963"/>
        <end position="976"/>
    </location>
</feature>
<dbReference type="Proteomes" id="UP000192223">
    <property type="component" value="Unplaced"/>
</dbReference>
<evidence type="ECO:0000256" key="8">
    <source>
        <dbReference type="SAM" id="MobiDB-lite"/>
    </source>
</evidence>
<dbReference type="SUPFAM" id="SSF111126">
    <property type="entry name" value="Ligand-binding domain in the NO signalling and Golgi transport"/>
    <property type="match status" value="2"/>
</dbReference>
<feature type="region of interest" description="Disordered" evidence="8">
    <location>
        <begin position="950"/>
        <end position="983"/>
    </location>
</feature>
<feature type="domain" description="Guanylate cyclase" evidence="9">
    <location>
        <begin position="454"/>
        <end position="580"/>
    </location>
</feature>
<dbReference type="InterPro" id="IPR011645">
    <property type="entry name" value="HNOB_dom_associated"/>
</dbReference>
<dbReference type="Pfam" id="PF07700">
    <property type="entry name" value="HNOB"/>
    <property type="match status" value="2"/>
</dbReference>
<proteinExistence type="predicted"/>
<dbReference type="GO" id="GO:0020037">
    <property type="term" value="F:heme binding"/>
    <property type="evidence" value="ECO:0007669"/>
    <property type="project" value="InterPro"/>
</dbReference>
<dbReference type="FunFam" id="3.30.70.1230:FF:000030">
    <property type="entry name" value="Si:ch211-215j19.12"/>
    <property type="match status" value="2"/>
</dbReference>
<evidence type="ECO:0000259" key="9">
    <source>
        <dbReference type="PROSITE" id="PS50125"/>
    </source>
</evidence>
<dbReference type="PANTHER" id="PTHR45655:SF5">
    <property type="entry name" value="SOLUBLE GUANYLATE CYCLASE 89DA-RELATED"/>
    <property type="match status" value="1"/>
</dbReference>
<dbReference type="Gene3D" id="3.30.70.1230">
    <property type="entry name" value="Nucleotide cyclase"/>
    <property type="match status" value="2"/>
</dbReference>
<dbReference type="InterPro" id="IPR001054">
    <property type="entry name" value="A/G_cyclase"/>
</dbReference>
<dbReference type="Pfam" id="PF00211">
    <property type="entry name" value="Guanylate_cyc"/>
    <property type="match status" value="2"/>
</dbReference>
<dbReference type="InterPro" id="IPR024096">
    <property type="entry name" value="NO_sig/Golgi_transp_ligand-bd"/>
</dbReference>
<organism evidence="10 11">
    <name type="scientific">Agrilus planipennis</name>
    <name type="common">Emerald ash borer</name>
    <name type="synonym">Agrilus marcopoli</name>
    <dbReference type="NCBI Taxonomy" id="224129"/>
    <lineage>
        <taxon>Eukaryota</taxon>
        <taxon>Metazoa</taxon>
        <taxon>Ecdysozoa</taxon>
        <taxon>Arthropoda</taxon>
        <taxon>Hexapoda</taxon>
        <taxon>Insecta</taxon>
        <taxon>Pterygota</taxon>
        <taxon>Neoptera</taxon>
        <taxon>Endopterygota</taxon>
        <taxon>Coleoptera</taxon>
        <taxon>Polyphaga</taxon>
        <taxon>Elateriformia</taxon>
        <taxon>Buprestoidea</taxon>
        <taxon>Buprestidae</taxon>
        <taxon>Agrilinae</taxon>
        <taxon>Agrilus</taxon>
    </lineage>
</organism>
<evidence type="ECO:0000256" key="1">
    <source>
        <dbReference type="ARBA" id="ARBA00004496"/>
    </source>
</evidence>
<keyword evidence="4" id="KW-0547">Nucleotide-binding</keyword>
<keyword evidence="7" id="KW-0141">cGMP biosynthesis</keyword>
<evidence type="ECO:0000256" key="6">
    <source>
        <dbReference type="ARBA" id="ARBA00023239"/>
    </source>
</evidence>
<dbReference type="Gene3D" id="3.90.1520.10">
    <property type="entry name" value="H-NOX domain"/>
    <property type="match status" value="2"/>
</dbReference>
<feature type="compositionally biased region" description="Basic and acidic residues" evidence="8">
    <location>
        <begin position="301"/>
        <end position="312"/>
    </location>
</feature>
<dbReference type="Pfam" id="PF07701">
    <property type="entry name" value="HNOBA"/>
    <property type="match status" value="2"/>
</dbReference>
<dbReference type="PANTHER" id="PTHR45655">
    <property type="entry name" value="GUANYLATE CYCLASE SOLUBLE SUBUNIT BETA-2"/>
    <property type="match status" value="1"/>
</dbReference>
<keyword evidence="5" id="KW-0342">GTP-binding</keyword>
<dbReference type="GeneID" id="108738519"/>
<evidence type="ECO:0000256" key="2">
    <source>
        <dbReference type="ARBA" id="ARBA00012202"/>
    </source>
</evidence>
<feature type="region of interest" description="Disordered" evidence="8">
    <location>
        <begin position="288"/>
        <end position="312"/>
    </location>
</feature>
<keyword evidence="6" id="KW-0456">Lyase</keyword>
<dbReference type="InterPro" id="IPR029787">
    <property type="entry name" value="Nucleotide_cyclase"/>
</dbReference>
<keyword evidence="3" id="KW-0963">Cytoplasm</keyword>
<feature type="compositionally biased region" description="Polar residues" evidence="8">
    <location>
        <begin position="951"/>
        <end position="962"/>
    </location>
</feature>
<sequence>MEHGEDAWMTIIQKANCKHTVFNTHQVYSDSVMISLANACAEISGLPRDDVMRSFGKCFYNIFSYFGYDKTIKATGRYFTDFLENVDNIHSQFQFTFPKMKSPSIYVLNVDKNGCVMVYRSRRKEYTNYFIALLEVIADEHYNLKLDPIILSTELSSKKDRPVLVVHLRLNFDNSEYMEHKTKSSQAHLETRQLAPFSCDLLLELFPFAVLISREMTVKGAGEKLSTIRNENLIGQPIHKFFRLRRPKKIEFSWKNIYYLQNVRFILEFMRGSMFGSLLNKIETKAIEERPSTSPSSQQLEVERKDEKKEIRPISPYQARRESQGVRNIILGGQMRYLEDIDAIIFLCSPVINDLDELPELGLYLNDLNEHGLSKEMVLAGWQHNLKLEVMFDKEEQKAVELERNHELLETWKKRGDDLLYSMIPKTVADRLRTGESAMGTCEVFIFHSFDMVSIMFCELVGLHSSTVRDVMDVVSSMNAVFTCFDELMDKFRVYKVETVGQIYMSVSGAPERTDFHAQNVVDFSLSMIQQIQHIQINSGGHLEVKIGIHSGPVVAGVVGLKVPRYCFFGDTVNTASRMQSSSLPGKIHISSATKELLPEENYLAENRGFVQIKGKGAMETFWIYDRSEYDEMDCECGPLDEYSEVLSNKTCPLDLFSTMYGMLLESIQYFVQLEYGEDVWNMVKREAKCTHEMFNTHQIYSDDIMSSLGYACAKVIGSSYDDFMLFFGRCFVRYFSNFGYDITIRATGRYFTDFLQNVDNIHSQFRFTYPKMESPSMYVAEIDREGCVLVYRSGRTGFKSYLLGQLHQVAQDLFQLKIKTNVLKEGKVEDGSKKNTILRIRLDFNNSEYIAKKQSSNMKIRSFPLPQVHCSDLMEMFPFGILFNSEMKIRGVGLKLQNIWPNNTSPLGEPVTKYFRLRRPYGVSLTWQNILHLQFAMFEVEFLRVETREQSTSSNPESSATKPDESTGLTHKESFDEQQQQQQGQIQIIKEGSVVHNVIKNLLLKGQMKYLQDLHAVIFLCSPIINDIEELVDSGLFLNDLNPHGLSKELVMTGWQHNSKLEMMFDMEEKRSNELTRNHELLDEWKKRGDDLLYSMIPKPVADRLREGNSPLSTCQSFDAVTILFCELVGLSSSTVKQAMEVVSTMNTVFSCFDSLMDQFDVYKVETVGQVYMVVGGAPNPNENHAANVADLSLCMIKQIKKISLNEKNKIEVRIGMHSGPVVAGIVGLKVPRYCFFGDTVNTASRMQSTSLSGKIQISSFTKDLLPNQGYSIQSRGRVTVKGKGEMETFWLLAKKSHQ</sequence>
<dbReference type="CDD" id="cd07302">
    <property type="entry name" value="CHD"/>
    <property type="match status" value="2"/>
</dbReference>
<evidence type="ECO:0000256" key="3">
    <source>
        <dbReference type="ARBA" id="ARBA00022490"/>
    </source>
</evidence>
<keyword evidence="10" id="KW-1185">Reference proteome</keyword>
<dbReference type="GO" id="GO:0070482">
    <property type="term" value="P:response to oxygen levels"/>
    <property type="evidence" value="ECO:0007669"/>
    <property type="project" value="TreeGrafter"/>
</dbReference>
<dbReference type="OrthoDB" id="1890790at2759"/>
<dbReference type="GO" id="GO:0004383">
    <property type="term" value="F:guanylate cyclase activity"/>
    <property type="evidence" value="ECO:0007669"/>
    <property type="project" value="UniProtKB-EC"/>
</dbReference>
<dbReference type="KEGG" id="apln:108738519"/>
<protein>
    <recommendedName>
        <fullName evidence="2">guanylate cyclase</fullName>
        <ecNumber evidence="2">4.6.1.2</ecNumber>
    </recommendedName>
</protein>
<dbReference type="GO" id="GO:0019934">
    <property type="term" value="P:cGMP-mediated signaling"/>
    <property type="evidence" value="ECO:0007669"/>
    <property type="project" value="TreeGrafter"/>
</dbReference>
<dbReference type="InterPro" id="IPR042463">
    <property type="entry name" value="HNOB_dom_associated_sf"/>
</dbReference>
<feature type="domain" description="Guanylate cyclase" evidence="9">
    <location>
        <begin position="1123"/>
        <end position="1249"/>
    </location>
</feature>
<evidence type="ECO:0000256" key="7">
    <source>
        <dbReference type="ARBA" id="ARBA00023293"/>
    </source>
</evidence>
<dbReference type="SMART" id="SM00044">
    <property type="entry name" value="CYCc"/>
    <property type="match status" value="2"/>
</dbReference>
<reference evidence="11" key="1">
    <citation type="submission" date="2025-08" db="UniProtKB">
        <authorList>
            <consortium name="RefSeq"/>
        </authorList>
    </citation>
    <scope>IDENTIFICATION</scope>
    <source>
        <tissue evidence="11">Entire body</tissue>
    </source>
</reference>
<dbReference type="SUPFAM" id="SSF55073">
    <property type="entry name" value="Nucleotide cyclase"/>
    <property type="match status" value="2"/>
</dbReference>
<dbReference type="Gene3D" id="3.30.450.260">
    <property type="entry name" value="Haem NO binding associated domain"/>
    <property type="match status" value="2"/>
</dbReference>
<dbReference type="Gene3D" id="6.10.250.780">
    <property type="match status" value="2"/>
</dbReference>
<evidence type="ECO:0000313" key="10">
    <source>
        <dbReference type="Proteomes" id="UP000192223"/>
    </source>
</evidence>
<evidence type="ECO:0000256" key="5">
    <source>
        <dbReference type="ARBA" id="ARBA00023134"/>
    </source>
</evidence>
<dbReference type="GO" id="GO:0005525">
    <property type="term" value="F:GTP binding"/>
    <property type="evidence" value="ECO:0007669"/>
    <property type="project" value="UniProtKB-KW"/>
</dbReference>
<dbReference type="RefSeq" id="XP_025833998.1">
    <property type="nucleotide sequence ID" value="XM_025978213.1"/>
</dbReference>
<dbReference type="InParanoid" id="A0A7F5RDF2"/>
<comment type="subcellular location">
    <subcellularLocation>
        <location evidence="1">Cytoplasm</location>
    </subcellularLocation>
</comment>
<accession>A0A7F5RDF2</accession>
<dbReference type="GO" id="GO:0008074">
    <property type="term" value="C:guanylate cyclase complex, soluble"/>
    <property type="evidence" value="ECO:0007669"/>
    <property type="project" value="TreeGrafter"/>
</dbReference>
<gene>
    <name evidence="11" type="primary">LOC108738519</name>
</gene>
<dbReference type="InterPro" id="IPR038158">
    <property type="entry name" value="H-NOX_domain_sf"/>
</dbReference>
<dbReference type="InterPro" id="IPR011644">
    <property type="entry name" value="Heme_NO-bd"/>
</dbReference>
<evidence type="ECO:0000313" key="11">
    <source>
        <dbReference type="RefSeq" id="XP_025833998.1"/>
    </source>
</evidence>
<name>A0A7F5RDF2_AGRPL</name>
<dbReference type="PROSITE" id="PS50125">
    <property type="entry name" value="GUANYLATE_CYCLASE_2"/>
    <property type="match status" value="2"/>
</dbReference>